<dbReference type="Gene3D" id="1.10.1330.10">
    <property type="entry name" value="Dockerin domain"/>
    <property type="match status" value="1"/>
</dbReference>
<proteinExistence type="predicted"/>
<dbReference type="Gene3D" id="2.60.40.680">
    <property type="match status" value="1"/>
</dbReference>
<feature type="domain" description="Dockerin" evidence="2">
    <location>
        <begin position="346"/>
        <end position="411"/>
    </location>
</feature>
<gene>
    <name evidence="3" type="ORF">A3F00_03295</name>
</gene>
<reference evidence="3 4" key="1">
    <citation type="journal article" date="2016" name="Nat. Commun.">
        <title>Thousands of microbial genomes shed light on interconnected biogeochemical processes in an aquifer system.</title>
        <authorList>
            <person name="Anantharaman K."/>
            <person name="Brown C.T."/>
            <person name="Hug L.A."/>
            <person name="Sharon I."/>
            <person name="Castelle C.J."/>
            <person name="Probst A.J."/>
            <person name="Thomas B.C."/>
            <person name="Singh A."/>
            <person name="Wilkins M.J."/>
            <person name="Karaoz U."/>
            <person name="Brodie E.L."/>
            <person name="Williams K.H."/>
            <person name="Hubbard S.S."/>
            <person name="Banfield J.F."/>
        </authorList>
    </citation>
    <scope>NUCLEOTIDE SEQUENCE [LARGE SCALE GENOMIC DNA]</scope>
</reference>
<organism evidence="3 4">
    <name type="scientific">Candidatus Daviesbacteria bacterium RIFCSPHIGHO2_12_FULL_37_11</name>
    <dbReference type="NCBI Taxonomy" id="1797777"/>
    <lineage>
        <taxon>Bacteria</taxon>
        <taxon>Candidatus Daviesiibacteriota</taxon>
    </lineage>
</organism>
<dbReference type="EMBL" id="MFDE01000030">
    <property type="protein sequence ID" value="OGE38042.1"/>
    <property type="molecule type" value="Genomic_DNA"/>
</dbReference>
<dbReference type="Proteomes" id="UP000176527">
    <property type="component" value="Unassembled WGS sequence"/>
</dbReference>
<dbReference type="AlphaFoldDB" id="A0A1F5KAQ4"/>
<comment type="caution">
    <text evidence="3">The sequence shown here is derived from an EMBL/GenBank/DDBJ whole genome shotgun (WGS) entry which is preliminary data.</text>
</comment>
<dbReference type="InterPro" id="IPR008965">
    <property type="entry name" value="CBM2/CBM3_carb-bd_dom_sf"/>
</dbReference>
<evidence type="ECO:0000259" key="2">
    <source>
        <dbReference type="PROSITE" id="PS51766"/>
    </source>
</evidence>
<dbReference type="InterPro" id="IPR002105">
    <property type="entry name" value="Dockerin_1_rpt"/>
</dbReference>
<evidence type="ECO:0000256" key="1">
    <source>
        <dbReference type="SAM" id="Phobius"/>
    </source>
</evidence>
<dbReference type="GO" id="GO:0004553">
    <property type="term" value="F:hydrolase activity, hydrolyzing O-glycosyl compounds"/>
    <property type="evidence" value="ECO:0007669"/>
    <property type="project" value="InterPro"/>
</dbReference>
<dbReference type="InterPro" id="IPR036439">
    <property type="entry name" value="Dockerin_dom_sf"/>
</dbReference>
<accession>A0A1F5KAQ4</accession>
<dbReference type="GO" id="GO:0000272">
    <property type="term" value="P:polysaccharide catabolic process"/>
    <property type="evidence" value="ECO:0007669"/>
    <property type="project" value="InterPro"/>
</dbReference>
<keyword evidence="1" id="KW-0812">Transmembrane</keyword>
<keyword evidence="1" id="KW-0472">Membrane</keyword>
<dbReference type="GO" id="GO:0030246">
    <property type="term" value="F:carbohydrate binding"/>
    <property type="evidence" value="ECO:0007669"/>
    <property type="project" value="InterPro"/>
</dbReference>
<evidence type="ECO:0000313" key="4">
    <source>
        <dbReference type="Proteomes" id="UP000176527"/>
    </source>
</evidence>
<dbReference type="PROSITE" id="PS00018">
    <property type="entry name" value="EF_HAND_1"/>
    <property type="match status" value="2"/>
</dbReference>
<feature type="transmembrane region" description="Helical" evidence="1">
    <location>
        <begin position="12"/>
        <end position="37"/>
    </location>
</feature>
<dbReference type="InterPro" id="IPR016134">
    <property type="entry name" value="Dockerin_dom"/>
</dbReference>
<keyword evidence="1" id="KW-1133">Transmembrane helix</keyword>
<dbReference type="SUPFAM" id="SSF49384">
    <property type="entry name" value="Carbohydrate-binding domain"/>
    <property type="match status" value="1"/>
</dbReference>
<name>A0A1F5KAQ4_9BACT</name>
<dbReference type="SUPFAM" id="SSF63446">
    <property type="entry name" value="Type I dockerin domain"/>
    <property type="match status" value="1"/>
</dbReference>
<dbReference type="PROSITE" id="PS51766">
    <property type="entry name" value="DOCKERIN"/>
    <property type="match status" value="1"/>
</dbReference>
<dbReference type="InterPro" id="IPR018247">
    <property type="entry name" value="EF_Hand_1_Ca_BS"/>
</dbReference>
<sequence length="412" mass="44459">MNFLKKLKNELGVIPLLVLLAGLGFVIFILAVTSLPLRNQLEQLYPKKESKAVSDLTGATFSLGTQTIDVVEGQQIPVDILVRTDTHKANLFSVKLNYDKDKLEVLSIDTTGSFITTWVERVFDNTLGKASIIGGVPKPGFSTTGTDAAMARLIFRAKVPGSAQISYDINSAIYRNTDNVNFLTSTTGLTLNIQTTVPTPTPTPTFPTPTLIPPTPTEVPLPTPTPVPAPCSLSSGFWISGQNPANEGSIVTLTTIGTGDCSGKQVAFEIREDDDFLGFDPVLINPSNSTFIADTASTSWVAEYQPDGFDGINDPPEYSFIASLTDGTSSINSAQPQLQVSRLPTTIFKKGDANRDGNVDLQDLSVMFSYWFDTANFPDEIDINTDGIINTFDFSSMLLILVSEGVITNPIN</sequence>
<dbReference type="Pfam" id="PF00404">
    <property type="entry name" value="Dockerin_1"/>
    <property type="match status" value="1"/>
</dbReference>
<evidence type="ECO:0000313" key="3">
    <source>
        <dbReference type="EMBL" id="OGE38042.1"/>
    </source>
</evidence>
<protein>
    <recommendedName>
        <fullName evidence="2">Dockerin domain-containing protein</fullName>
    </recommendedName>
</protein>